<name>A0A0F8ZRQ9_9ZZZZ</name>
<sequence length="447" mass="47754">NMLNTINTYTFFLNISGFPFGINFKDGNNTAGSEGFDNYSLIDTILTTAELDPSGGIMAKNTSEAVYFYDDFEDASLNQSLWTNTSTITTSAYHISVVESGGNMVLSANKLDNVGGTHTSISQSDALIRFQSDVINFTIDESFTWSESSVRNVGGDANVTFGGTEIWNLTVLNDASVGGQYFGDGSQLTGISTFNATYDAKADYQFLNNNFNGSGNISLKFGDLVSEQNPDGADAIRIKATASDVDVVIGDMWGYFNIWNVVDDTAVFFVNERGDTDIAGDLDIGGDILLNDGDLITTGSVTADRFFGNLANEVDPIHDLTLDDGLISWWRMDDITGTTVTDLGSSGDDGTLIEQAAQTEGVIGKAVTFDGAGDYIDLGNYTATDGLQNLSVSLWFKTDEIPASGLRPILGIGPPGSRIPWIFFPNGASAVRVQMSIIAPGVAQVDT</sequence>
<feature type="non-terminal residue" evidence="1">
    <location>
        <position position="1"/>
    </location>
</feature>
<protein>
    <submittedName>
        <fullName evidence="1">Uncharacterized protein</fullName>
    </submittedName>
</protein>
<comment type="caution">
    <text evidence="1">The sequence shown here is derived from an EMBL/GenBank/DDBJ whole genome shotgun (WGS) entry which is preliminary data.</text>
</comment>
<dbReference type="SUPFAM" id="SSF49899">
    <property type="entry name" value="Concanavalin A-like lectins/glucanases"/>
    <property type="match status" value="1"/>
</dbReference>
<dbReference type="InterPro" id="IPR013320">
    <property type="entry name" value="ConA-like_dom_sf"/>
</dbReference>
<reference evidence="1" key="1">
    <citation type="journal article" date="2015" name="Nature">
        <title>Complex archaea that bridge the gap between prokaryotes and eukaryotes.</title>
        <authorList>
            <person name="Spang A."/>
            <person name="Saw J.H."/>
            <person name="Jorgensen S.L."/>
            <person name="Zaremba-Niedzwiedzka K."/>
            <person name="Martijn J."/>
            <person name="Lind A.E."/>
            <person name="van Eijk R."/>
            <person name="Schleper C."/>
            <person name="Guy L."/>
            <person name="Ettema T.J."/>
        </authorList>
    </citation>
    <scope>NUCLEOTIDE SEQUENCE</scope>
</reference>
<dbReference type="EMBL" id="LAZR01046456">
    <property type="protein sequence ID" value="KKK96498.1"/>
    <property type="molecule type" value="Genomic_DNA"/>
</dbReference>
<dbReference type="AlphaFoldDB" id="A0A0F8ZRQ9"/>
<dbReference type="Gene3D" id="2.60.120.200">
    <property type="match status" value="1"/>
</dbReference>
<organism evidence="1">
    <name type="scientific">marine sediment metagenome</name>
    <dbReference type="NCBI Taxonomy" id="412755"/>
    <lineage>
        <taxon>unclassified sequences</taxon>
        <taxon>metagenomes</taxon>
        <taxon>ecological metagenomes</taxon>
    </lineage>
</organism>
<accession>A0A0F8ZRQ9</accession>
<evidence type="ECO:0000313" key="1">
    <source>
        <dbReference type="EMBL" id="KKK96498.1"/>
    </source>
</evidence>
<gene>
    <name evidence="1" type="ORF">LCGC14_2662160</name>
</gene>
<feature type="non-terminal residue" evidence="1">
    <location>
        <position position="447"/>
    </location>
</feature>
<proteinExistence type="predicted"/>